<dbReference type="PRINTS" id="PR00465">
    <property type="entry name" value="EP450IV"/>
</dbReference>
<dbReference type="SUPFAM" id="SSF48264">
    <property type="entry name" value="Cytochrome P450"/>
    <property type="match status" value="1"/>
</dbReference>
<evidence type="ECO:0000256" key="3">
    <source>
        <dbReference type="ARBA" id="ARBA00010617"/>
    </source>
</evidence>
<proteinExistence type="inferred from homology"/>
<evidence type="ECO:0000313" key="13">
    <source>
        <dbReference type="EMBL" id="KAK4095598.1"/>
    </source>
</evidence>
<dbReference type="InterPro" id="IPR050121">
    <property type="entry name" value="Cytochrome_P450_monoxygenase"/>
</dbReference>
<dbReference type="EMBL" id="JAWRVI010000001">
    <property type="protein sequence ID" value="KAK4095598.1"/>
    <property type="molecule type" value="Genomic_DNA"/>
</dbReference>
<evidence type="ECO:0000313" key="14">
    <source>
        <dbReference type="Proteomes" id="UP001287286"/>
    </source>
</evidence>
<keyword evidence="7 12" id="KW-1133">Transmembrane helix</keyword>
<dbReference type="Proteomes" id="UP001287286">
    <property type="component" value="Unassembled WGS sequence"/>
</dbReference>
<comment type="subcellular location">
    <subcellularLocation>
        <location evidence="2">Membrane</location>
    </subcellularLocation>
</comment>
<feature type="transmembrane region" description="Helical" evidence="12">
    <location>
        <begin position="31"/>
        <end position="49"/>
    </location>
</feature>
<dbReference type="PRINTS" id="PR00385">
    <property type="entry name" value="P450"/>
</dbReference>
<keyword evidence="11 12" id="KW-0472">Membrane</keyword>
<comment type="cofactor">
    <cofactor evidence="1">
        <name>heme</name>
        <dbReference type="ChEBI" id="CHEBI:30413"/>
    </cofactor>
</comment>
<accession>A0ABR0CJ80</accession>
<sequence>MMPTSLEQAAALVGGVGTHLLYFKHGERHAYPWRYVALLLAGSLSLWAFKWSRKGTTTSILAVTSGTSVLLFLYLGGLAGSVLLYRLFFNPLNRFPGPFAARLSKLYFVYLSSDLRGHQKLHELHQKYGRYVRLGPNDLSVVDPDGMKIVLGANSKCTKSAWYGQDMPYISTNTTRDRAAHDRRRRILAPAFSDKALRGYASRLQKFHDLLTSQIDASAGKPMNVTKWFGYWGMDMMCDIVFNGSFNMLASGETHWALQVVGDGLHLQGFALPPWLYRVFATMPKSSSGSRGLAAFAATQLENRMQQQGKTAHADMMQPLIEHYDRLSTDTKRAILPLLQGDSRMLIVAGSDTTSTTLVHMFYRFCKESGLVDRVREEVEPLVSDPNLISYSDIRQAQLLHACINETLRLHYPGPSGFFRKTPPEGIHIGEQHVPGDTIIQMPPYVMGLDEEVYERCSEFVPERWYSKPEMIKHKDAFLPFLAGSESCIGKNLAYIQLAVVASQIILQFDVAFAPGEDGNKLVRESKDLGMLHPEDLHVVFTRRGLTAVGDLHTATNQRRHLRLSNLVGAAKKQHNGE</sequence>
<keyword evidence="10" id="KW-0503">Monooxygenase</keyword>
<evidence type="ECO:0000256" key="5">
    <source>
        <dbReference type="ARBA" id="ARBA00022692"/>
    </source>
</evidence>
<dbReference type="PANTHER" id="PTHR24305:SF112">
    <property type="entry name" value="L-ORNITHINE-N5-MONOOXYGENASE (EUROFUNG)"/>
    <property type="match status" value="1"/>
</dbReference>
<keyword evidence="14" id="KW-1185">Reference proteome</keyword>
<reference evidence="13 14" key="1">
    <citation type="journal article" date="2024" name="Microbiol. Resour. Announc.">
        <title>Genome annotations for the ascomycete fungi Trichoderma harzianum, Trichoderma aggressivum, and Purpureocillium lilacinum.</title>
        <authorList>
            <person name="Beijen E.P.W."/>
            <person name="Ohm R.A."/>
        </authorList>
    </citation>
    <scope>NUCLEOTIDE SEQUENCE [LARGE SCALE GENOMIC DNA]</scope>
    <source>
        <strain evidence="13 14">CBS 150709</strain>
    </source>
</reference>
<dbReference type="CDD" id="cd11061">
    <property type="entry name" value="CYP67-like"/>
    <property type="match status" value="1"/>
</dbReference>
<evidence type="ECO:0000256" key="8">
    <source>
        <dbReference type="ARBA" id="ARBA00023002"/>
    </source>
</evidence>
<feature type="transmembrane region" description="Helical" evidence="12">
    <location>
        <begin position="61"/>
        <end position="88"/>
    </location>
</feature>
<evidence type="ECO:0000256" key="4">
    <source>
        <dbReference type="ARBA" id="ARBA00022617"/>
    </source>
</evidence>
<dbReference type="Gene3D" id="1.10.630.10">
    <property type="entry name" value="Cytochrome P450"/>
    <property type="match status" value="1"/>
</dbReference>
<evidence type="ECO:0000256" key="7">
    <source>
        <dbReference type="ARBA" id="ARBA00022989"/>
    </source>
</evidence>
<protein>
    <submittedName>
        <fullName evidence="13">Uncharacterized protein</fullName>
    </submittedName>
</protein>
<evidence type="ECO:0000256" key="12">
    <source>
        <dbReference type="SAM" id="Phobius"/>
    </source>
</evidence>
<evidence type="ECO:0000256" key="2">
    <source>
        <dbReference type="ARBA" id="ARBA00004370"/>
    </source>
</evidence>
<evidence type="ECO:0000256" key="11">
    <source>
        <dbReference type="ARBA" id="ARBA00023136"/>
    </source>
</evidence>
<name>A0ABR0CJ80_PURLI</name>
<evidence type="ECO:0000256" key="6">
    <source>
        <dbReference type="ARBA" id="ARBA00022723"/>
    </source>
</evidence>
<evidence type="ECO:0000256" key="1">
    <source>
        <dbReference type="ARBA" id="ARBA00001971"/>
    </source>
</evidence>
<evidence type="ECO:0000256" key="9">
    <source>
        <dbReference type="ARBA" id="ARBA00023004"/>
    </source>
</evidence>
<keyword evidence="5 12" id="KW-0812">Transmembrane</keyword>
<dbReference type="InterPro" id="IPR002403">
    <property type="entry name" value="Cyt_P450_E_grp-IV"/>
</dbReference>
<keyword evidence="6" id="KW-0479">Metal-binding</keyword>
<dbReference type="Pfam" id="PF00067">
    <property type="entry name" value="p450"/>
    <property type="match status" value="1"/>
</dbReference>
<organism evidence="13 14">
    <name type="scientific">Purpureocillium lilacinum</name>
    <name type="common">Paecilomyces lilacinus</name>
    <dbReference type="NCBI Taxonomy" id="33203"/>
    <lineage>
        <taxon>Eukaryota</taxon>
        <taxon>Fungi</taxon>
        <taxon>Dikarya</taxon>
        <taxon>Ascomycota</taxon>
        <taxon>Pezizomycotina</taxon>
        <taxon>Sordariomycetes</taxon>
        <taxon>Hypocreomycetidae</taxon>
        <taxon>Hypocreales</taxon>
        <taxon>Ophiocordycipitaceae</taxon>
        <taxon>Purpureocillium</taxon>
    </lineage>
</organism>
<comment type="caution">
    <text evidence="13">The sequence shown here is derived from an EMBL/GenBank/DDBJ whole genome shotgun (WGS) entry which is preliminary data.</text>
</comment>
<comment type="similarity">
    <text evidence="3">Belongs to the cytochrome P450 family.</text>
</comment>
<keyword evidence="8" id="KW-0560">Oxidoreductase</keyword>
<evidence type="ECO:0000256" key="10">
    <source>
        <dbReference type="ARBA" id="ARBA00023033"/>
    </source>
</evidence>
<gene>
    <name evidence="13" type="ORF">Purlil1_394</name>
</gene>
<keyword evidence="9" id="KW-0408">Iron</keyword>
<dbReference type="InterPro" id="IPR036396">
    <property type="entry name" value="Cyt_P450_sf"/>
</dbReference>
<keyword evidence="4" id="KW-0349">Heme</keyword>
<dbReference type="InterPro" id="IPR001128">
    <property type="entry name" value="Cyt_P450"/>
</dbReference>
<dbReference type="PANTHER" id="PTHR24305">
    <property type="entry name" value="CYTOCHROME P450"/>
    <property type="match status" value="1"/>
</dbReference>